<keyword evidence="17" id="KW-1185">Reference proteome</keyword>
<dbReference type="InterPro" id="IPR010948">
    <property type="entry name" value="TonB_lacto/transferrin_rcpt"/>
</dbReference>
<dbReference type="InterPro" id="IPR037066">
    <property type="entry name" value="Plug_dom_sf"/>
</dbReference>
<dbReference type="RefSeq" id="WP_115248170.1">
    <property type="nucleotide sequence ID" value="NZ_UGQC01000001.1"/>
</dbReference>
<keyword evidence="5 11" id="KW-0812">Transmembrane</keyword>
<evidence type="ECO:0000259" key="15">
    <source>
        <dbReference type="Pfam" id="PF07715"/>
    </source>
</evidence>
<evidence type="ECO:0000256" key="10">
    <source>
        <dbReference type="ARBA" id="ARBA00023237"/>
    </source>
</evidence>
<keyword evidence="10 11" id="KW-0998">Cell outer membrane</keyword>
<keyword evidence="4 11" id="KW-1134">Transmembrane beta strand</keyword>
<dbReference type="SUPFAM" id="SSF56935">
    <property type="entry name" value="Porins"/>
    <property type="match status" value="1"/>
</dbReference>
<dbReference type="InterPro" id="IPR010949">
    <property type="entry name" value="TonB_Hb/transfer/lactofer_rcpt"/>
</dbReference>
<proteinExistence type="inferred from homology"/>
<gene>
    <name evidence="16" type="primary">tbp1_6</name>
    <name evidence="16" type="ORF">NCTC7911_02663</name>
</gene>
<evidence type="ECO:0000256" key="8">
    <source>
        <dbReference type="ARBA" id="ARBA00023136"/>
    </source>
</evidence>
<dbReference type="GeneID" id="302271159"/>
<comment type="similarity">
    <text evidence="2 11 13">Belongs to the TonB-dependent receptor family.</text>
</comment>
<dbReference type="Gene3D" id="2.170.130.10">
    <property type="entry name" value="TonB-dependent receptor, plug domain"/>
    <property type="match status" value="1"/>
</dbReference>
<evidence type="ECO:0000256" key="13">
    <source>
        <dbReference type="RuleBase" id="RU003357"/>
    </source>
</evidence>
<reference evidence="16 17" key="1">
    <citation type="submission" date="2018-06" db="EMBL/GenBank/DDBJ databases">
        <authorList>
            <consortium name="Pathogen Informatics"/>
            <person name="Doyle S."/>
        </authorList>
    </citation>
    <scope>NUCLEOTIDE SEQUENCE [LARGE SCALE GENOMIC DNA]</scope>
    <source>
        <strain evidence="16 17">NCTC7911</strain>
    </source>
</reference>
<keyword evidence="3 11" id="KW-0813">Transport</keyword>
<keyword evidence="8 11" id="KW-0472">Membrane</keyword>
<evidence type="ECO:0000256" key="3">
    <source>
        <dbReference type="ARBA" id="ARBA00022448"/>
    </source>
</evidence>
<dbReference type="GO" id="GO:0009279">
    <property type="term" value="C:cell outer membrane"/>
    <property type="evidence" value="ECO:0007669"/>
    <property type="project" value="UniProtKB-SubCell"/>
</dbReference>
<accession>A0A378QK26</accession>
<evidence type="ECO:0000256" key="9">
    <source>
        <dbReference type="ARBA" id="ARBA00023170"/>
    </source>
</evidence>
<evidence type="ECO:0000313" key="17">
    <source>
        <dbReference type="Proteomes" id="UP000254107"/>
    </source>
</evidence>
<dbReference type="GO" id="GO:0015344">
    <property type="term" value="F:siderophore uptake transmembrane transporter activity"/>
    <property type="evidence" value="ECO:0007669"/>
    <property type="project" value="TreeGrafter"/>
</dbReference>
<dbReference type="Pfam" id="PF00593">
    <property type="entry name" value="TonB_dep_Rec_b-barrel"/>
    <property type="match status" value="1"/>
</dbReference>
<keyword evidence="6" id="KW-0732">Signal</keyword>
<evidence type="ECO:0000256" key="5">
    <source>
        <dbReference type="ARBA" id="ARBA00022692"/>
    </source>
</evidence>
<feature type="domain" description="TonB-dependent receptor-like beta-barrel" evidence="14">
    <location>
        <begin position="599"/>
        <end position="885"/>
    </location>
</feature>
<keyword evidence="9" id="KW-0675">Receptor</keyword>
<dbReference type="EMBL" id="UGQC01000001">
    <property type="protein sequence ID" value="STZ01236.1"/>
    <property type="molecule type" value="Genomic_DNA"/>
</dbReference>
<dbReference type="AlphaFoldDB" id="A0A378QK26"/>
<evidence type="ECO:0000256" key="12">
    <source>
        <dbReference type="PROSITE-ProRule" id="PRU10144"/>
    </source>
</evidence>
<protein>
    <submittedName>
        <fullName evidence="16">Transferrin-binding protein 1</fullName>
    </submittedName>
</protein>
<dbReference type="CDD" id="cd01347">
    <property type="entry name" value="ligand_gated_channel"/>
    <property type="match status" value="1"/>
</dbReference>
<organism evidence="16 17">
    <name type="scientific">Moraxella lacunata</name>
    <dbReference type="NCBI Taxonomy" id="477"/>
    <lineage>
        <taxon>Bacteria</taxon>
        <taxon>Pseudomonadati</taxon>
        <taxon>Pseudomonadota</taxon>
        <taxon>Gammaproteobacteria</taxon>
        <taxon>Moraxellales</taxon>
        <taxon>Moraxellaceae</taxon>
        <taxon>Moraxella</taxon>
    </lineage>
</organism>
<dbReference type="NCBIfam" id="TIGR01776">
    <property type="entry name" value="TonB-tbp-lbp"/>
    <property type="match status" value="1"/>
</dbReference>
<evidence type="ECO:0000259" key="14">
    <source>
        <dbReference type="Pfam" id="PF00593"/>
    </source>
</evidence>
<evidence type="ECO:0000256" key="7">
    <source>
        <dbReference type="ARBA" id="ARBA00023077"/>
    </source>
</evidence>
<feature type="domain" description="TonB-dependent receptor plug" evidence="15">
    <location>
        <begin position="64"/>
        <end position="167"/>
    </location>
</feature>
<name>A0A378QK26_MORLA</name>
<dbReference type="InterPro" id="IPR012910">
    <property type="entry name" value="Plug_dom"/>
</dbReference>
<sequence length="933" mass="103810">MKVFKHKPLTQSICRACYALPLICLGHTGFAQTSTPTVDLGHEVITITKKPTRFKKDISGLSRITKTADDLKKEQVMGIRDMVKYDSGVSVVEQGRGGSSGYAIYGVDKNRVAVTVDGVAQSQSYVDETTNSGNTGSMNEVEIANIYAVDIAKGSNGAFVGSGALGGSVEFTTKKASHIIPTGQDHVIKSHTTYTSKDKRLAQTVAGAFDDGKFSGLLQYTKRKGEGVHAHKDAGRGTHTFTRLGSFEEKYDLRSPNTLYNPYRFADCVGDDCIMYRLSPTSDKLTLGNRSPADLSADETTQYQNSQHITETISATDYAGYERLLPNPMDYESDSYLGNFSYTLNEHHHFGLILEDTRQRYDSRDMTYCSYLPLDKKSRCDTNMAFLSTYGLSGVHLKENTSASELTGIHKKGETVLPSLRYTRIRLLDEFHKKQRLGVSHEYTNAPFFDKISTNITHQKINQVTASTKKGCSIYPTVDENCEVGTDKAGSFSINESAHYGERAWHGMVNLDKAWSAFKASHRSRLMTGMSKTQANYHRTNINTHARHLASHVGREDGVDIYQDLGVNIFHDDVCFDKANCTRLPINMTNTFIGASHVARFDKLALSGSVRFDSNRVRSDDKAVRNNTYRNHSWGVGATYDINDNFTLLAKSSTGFRVPSFQELYGFDGIHGNERGGEFHFIQNLKPETSQSHEAGIRFNNGVWDLEGSVFKSRYQDLIAKGTLCTPNANCNLPKNQQTGYHNAQNADLKGFNLRGRVDLNAVYDKIPEGLVAFGSYNQIRADRLYLNDGDWHTVESYPLEAVQPGRFVYGLSYDNPNDKWGGVSATWIYSKAKNPDELAFHRQSFGNGYGKATTNLTTKSWITLDLAGYYHINKNISVRAGINNALDYRYTTWESARQSSSKGADLLGHQNLSPSRYAAAGRNYTLGVELTF</sequence>
<dbReference type="GO" id="GO:0044718">
    <property type="term" value="P:siderophore transmembrane transport"/>
    <property type="evidence" value="ECO:0007669"/>
    <property type="project" value="TreeGrafter"/>
</dbReference>
<dbReference type="InterPro" id="IPR036942">
    <property type="entry name" value="Beta-barrel_TonB_sf"/>
</dbReference>
<dbReference type="PANTHER" id="PTHR30069:SF54">
    <property type="entry name" value="TRANSFERRIN-BINDING PROTEIN A"/>
    <property type="match status" value="1"/>
</dbReference>
<evidence type="ECO:0000256" key="2">
    <source>
        <dbReference type="ARBA" id="ARBA00009810"/>
    </source>
</evidence>
<dbReference type="Proteomes" id="UP000254107">
    <property type="component" value="Unassembled WGS sequence"/>
</dbReference>
<dbReference type="PROSITE" id="PS01156">
    <property type="entry name" value="TONB_DEPENDENT_REC_2"/>
    <property type="match status" value="1"/>
</dbReference>
<evidence type="ECO:0000256" key="1">
    <source>
        <dbReference type="ARBA" id="ARBA00004571"/>
    </source>
</evidence>
<evidence type="ECO:0000256" key="11">
    <source>
        <dbReference type="PROSITE-ProRule" id="PRU01360"/>
    </source>
</evidence>
<comment type="subcellular location">
    <subcellularLocation>
        <location evidence="1 11">Cell outer membrane</location>
        <topology evidence="1 11">Multi-pass membrane protein</topology>
    </subcellularLocation>
</comment>
<keyword evidence="7 13" id="KW-0798">TonB box</keyword>
<dbReference type="NCBIfam" id="TIGR01786">
    <property type="entry name" value="TonB-hemlactrns"/>
    <property type="match status" value="1"/>
</dbReference>
<dbReference type="Pfam" id="PF07715">
    <property type="entry name" value="Plug"/>
    <property type="match status" value="1"/>
</dbReference>
<dbReference type="GO" id="GO:0015091">
    <property type="term" value="F:ferric iron transmembrane transporter activity"/>
    <property type="evidence" value="ECO:0007669"/>
    <property type="project" value="InterPro"/>
</dbReference>
<feature type="short sequence motif" description="TonB C-terminal box" evidence="12">
    <location>
        <begin position="916"/>
        <end position="933"/>
    </location>
</feature>
<dbReference type="PROSITE" id="PS52016">
    <property type="entry name" value="TONB_DEPENDENT_REC_3"/>
    <property type="match status" value="1"/>
</dbReference>
<dbReference type="Gene3D" id="2.40.170.20">
    <property type="entry name" value="TonB-dependent receptor, beta-barrel domain"/>
    <property type="match status" value="1"/>
</dbReference>
<dbReference type="InterPro" id="IPR039426">
    <property type="entry name" value="TonB-dep_rcpt-like"/>
</dbReference>
<dbReference type="InterPro" id="IPR010917">
    <property type="entry name" value="TonB_rcpt_CS"/>
</dbReference>
<dbReference type="PANTHER" id="PTHR30069">
    <property type="entry name" value="TONB-DEPENDENT OUTER MEMBRANE RECEPTOR"/>
    <property type="match status" value="1"/>
</dbReference>
<evidence type="ECO:0000256" key="4">
    <source>
        <dbReference type="ARBA" id="ARBA00022452"/>
    </source>
</evidence>
<dbReference type="InterPro" id="IPR000531">
    <property type="entry name" value="Beta-barrel_TonB"/>
</dbReference>
<evidence type="ECO:0000313" key="16">
    <source>
        <dbReference type="EMBL" id="STZ01236.1"/>
    </source>
</evidence>
<evidence type="ECO:0000256" key="6">
    <source>
        <dbReference type="ARBA" id="ARBA00022729"/>
    </source>
</evidence>